<organism evidence="2 5">
    <name type="scientific">Streptococcus suis</name>
    <dbReference type="NCBI Taxonomy" id="1307"/>
    <lineage>
        <taxon>Bacteria</taxon>
        <taxon>Bacillati</taxon>
        <taxon>Bacillota</taxon>
        <taxon>Bacilli</taxon>
        <taxon>Lactobacillales</taxon>
        <taxon>Streptococcaceae</taxon>
        <taxon>Streptococcus</taxon>
    </lineage>
</organism>
<dbReference type="EMBL" id="FIMD01000035">
    <property type="protein sequence ID" value="CYY02724.1"/>
    <property type="molecule type" value="Genomic_DNA"/>
</dbReference>
<evidence type="ECO:0000313" key="1">
    <source>
        <dbReference type="EMBL" id="CYU89054.1"/>
    </source>
</evidence>
<proteinExistence type="predicted"/>
<dbReference type="Proteomes" id="UP000075182">
    <property type="component" value="Unassembled WGS sequence"/>
</dbReference>
<accession>A0A0Z8QFB7</accession>
<name>A0A0Z8QFB7_STRSU</name>
<dbReference type="EMBL" id="FILX01000002">
    <property type="protein sequence ID" value="CYX35270.1"/>
    <property type="molecule type" value="Genomic_DNA"/>
</dbReference>
<evidence type="ECO:0000313" key="2">
    <source>
        <dbReference type="EMBL" id="CYU97715.1"/>
    </source>
</evidence>
<evidence type="ECO:0000313" key="4">
    <source>
        <dbReference type="EMBL" id="CYY02724.1"/>
    </source>
</evidence>
<dbReference type="AlphaFoldDB" id="A0A0Z8QFB7"/>
<evidence type="ECO:0000313" key="5">
    <source>
        <dbReference type="Proteomes" id="UP000072083"/>
    </source>
</evidence>
<dbReference type="Proteomes" id="UP000072618">
    <property type="component" value="Unassembled WGS sequence"/>
</dbReference>
<protein>
    <submittedName>
        <fullName evidence="2">Uncharacterized protein</fullName>
    </submittedName>
</protein>
<evidence type="ECO:0000313" key="6">
    <source>
        <dbReference type="Proteomes" id="UP000072618"/>
    </source>
</evidence>
<evidence type="ECO:0000313" key="7">
    <source>
        <dbReference type="Proteomes" id="UP000074903"/>
    </source>
</evidence>
<evidence type="ECO:0000313" key="8">
    <source>
        <dbReference type="Proteomes" id="UP000075182"/>
    </source>
</evidence>
<dbReference type="Proteomes" id="UP000074903">
    <property type="component" value="Unassembled WGS sequence"/>
</dbReference>
<reference evidence="5 6" key="1">
    <citation type="submission" date="2016-02" db="EMBL/GenBank/DDBJ databases">
        <authorList>
            <consortium name="Pathogen Informatics"/>
        </authorList>
    </citation>
    <scope>NUCLEOTIDE SEQUENCE [LARGE SCALE GENOMIC DNA]</scope>
    <source>
        <strain evidence="1 6">LSS32</strain>
        <strain evidence="2 5">LSS44</strain>
        <strain evidence="3 7">SS993</strain>
        <strain evidence="4 8">SS999</strain>
    </source>
</reference>
<evidence type="ECO:0000313" key="3">
    <source>
        <dbReference type="EMBL" id="CYX35270.1"/>
    </source>
</evidence>
<dbReference type="EMBL" id="FIGJ01000020">
    <property type="protein sequence ID" value="CYU89054.1"/>
    <property type="molecule type" value="Genomic_DNA"/>
</dbReference>
<gene>
    <name evidence="1" type="ORF">ERS132394_01669</name>
    <name evidence="2" type="ORF">ERS132406_01238</name>
    <name evidence="3" type="ORF">ERS132531_00215</name>
    <name evidence="4" type="ORF">ERS132536_02266</name>
</gene>
<dbReference type="Proteomes" id="UP000072083">
    <property type="component" value="Unassembled WGS sequence"/>
</dbReference>
<sequence length="36" mass="4414">MFRYLKKPIKIKNNKVVVKLNLIILTLEWHFELDSE</sequence>
<dbReference type="EMBL" id="FIGZ01000012">
    <property type="protein sequence ID" value="CYU97715.1"/>
    <property type="molecule type" value="Genomic_DNA"/>
</dbReference>